<dbReference type="Gene3D" id="1.10.150.130">
    <property type="match status" value="1"/>
</dbReference>
<dbReference type="Pfam" id="PF00589">
    <property type="entry name" value="Phage_integrase"/>
    <property type="match status" value="1"/>
</dbReference>
<dbReference type="InterPro" id="IPR010998">
    <property type="entry name" value="Integrase_recombinase_N"/>
</dbReference>
<proteinExistence type="inferred from homology"/>
<gene>
    <name evidence="5" type="ORF">H8E19_08410</name>
</gene>
<feature type="domain" description="Tyr recombinase" evidence="4">
    <location>
        <begin position="203"/>
        <end position="380"/>
    </location>
</feature>
<evidence type="ECO:0000313" key="5">
    <source>
        <dbReference type="EMBL" id="MBC8177414.1"/>
    </source>
</evidence>
<dbReference type="PANTHER" id="PTHR30349:SF64">
    <property type="entry name" value="PROPHAGE INTEGRASE INTD-RELATED"/>
    <property type="match status" value="1"/>
</dbReference>
<dbReference type="InterPro" id="IPR002104">
    <property type="entry name" value="Integrase_catalytic"/>
</dbReference>
<dbReference type="PANTHER" id="PTHR30349">
    <property type="entry name" value="PHAGE INTEGRASE-RELATED"/>
    <property type="match status" value="1"/>
</dbReference>
<dbReference type="GO" id="GO:0003677">
    <property type="term" value="F:DNA binding"/>
    <property type="evidence" value="ECO:0007669"/>
    <property type="project" value="UniProtKB-KW"/>
</dbReference>
<dbReference type="InterPro" id="IPR050090">
    <property type="entry name" value="Tyrosine_recombinase_XerCD"/>
</dbReference>
<dbReference type="InterPro" id="IPR011010">
    <property type="entry name" value="DNA_brk_join_enz"/>
</dbReference>
<dbReference type="Proteomes" id="UP000650524">
    <property type="component" value="Unassembled WGS sequence"/>
</dbReference>
<name>A0A8J6T7N5_9DELT</name>
<keyword evidence="3" id="KW-0233">DNA recombination</keyword>
<dbReference type="InterPro" id="IPR013762">
    <property type="entry name" value="Integrase-like_cat_sf"/>
</dbReference>
<organism evidence="5 6">
    <name type="scientific">Candidatus Desulfacyla euxinica</name>
    <dbReference type="NCBI Taxonomy" id="2841693"/>
    <lineage>
        <taxon>Bacteria</taxon>
        <taxon>Deltaproteobacteria</taxon>
        <taxon>Candidatus Desulfacyla</taxon>
    </lineage>
</organism>
<dbReference type="EMBL" id="JACNJD010000207">
    <property type="protein sequence ID" value="MBC8177414.1"/>
    <property type="molecule type" value="Genomic_DNA"/>
</dbReference>
<evidence type="ECO:0000259" key="4">
    <source>
        <dbReference type="PROSITE" id="PS51898"/>
    </source>
</evidence>
<protein>
    <submittedName>
        <fullName evidence="5">Site-specific integrase</fullName>
    </submittedName>
</protein>
<dbReference type="GO" id="GO:0015074">
    <property type="term" value="P:DNA integration"/>
    <property type="evidence" value="ECO:0007669"/>
    <property type="project" value="InterPro"/>
</dbReference>
<dbReference type="Gene3D" id="1.10.443.10">
    <property type="entry name" value="Intergrase catalytic core"/>
    <property type="match status" value="1"/>
</dbReference>
<accession>A0A8J6T7N5</accession>
<comment type="caution">
    <text evidence="5">The sequence shown here is derived from an EMBL/GenBank/DDBJ whole genome shotgun (WGS) entry which is preliminary data.</text>
</comment>
<comment type="similarity">
    <text evidence="1">Belongs to the 'phage' integrase family.</text>
</comment>
<dbReference type="CDD" id="cd00796">
    <property type="entry name" value="INT_Rci_Hp1_C"/>
    <property type="match status" value="1"/>
</dbReference>
<dbReference type="SUPFAM" id="SSF56349">
    <property type="entry name" value="DNA breaking-rejoining enzymes"/>
    <property type="match status" value="1"/>
</dbReference>
<keyword evidence="2" id="KW-0238">DNA-binding</keyword>
<evidence type="ECO:0000256" key="3">
    <source>
        <dbReference type="ARBA" id="ARBA00023172"/>
    </source>
</evidence>
<dbReference type="AlphaFoldDB" id="A0A8J6T7N5"/>
<sequence>MSKWIRSDYPGVRYRKHKTRKHGIKFDQYFAIYYQFNGKRKEEGLGWASKGWTAKKANLVLAGLKQAQTTGEGETTLKERRDAKRKRTELKALKKKQAITFGEYFKNAYFPLQNTKGERTVAQEDAHFRNWLSPVLKDVPLKDIRPLHLERVKKNMLDAGRAPRMLQYVFATFRQIWNQGRRDGLVNKNSPSKQVKLPRIDNKRTRFLTYEEADLLLEDLSVRSQQLHDISLLSLHTGMRAGEIFSLTWNDVHTDRGTIDILDAKGGDRTAFMTNKVRAMFERLPHGRPREFVFKDRNRKQIKEVSNAFNRAVKDLGFNDGIVDRRQKLIFHSLRHSFASWLVSEGEDLYRVQKLMGHASLAMVQRYAHLAPDSLKGSIKRFEKKLNERKQTVKIVPMKKEAED</sequence>
<reference evidence="5 6" key="1">
    <citation type="submission" date="2020-08" db="EMBL/GenBank/DDBJ databases">
        <title>Bridging the membrane lipid divide: bacteria of the FCB group superphylum have the potential to synthesize archaeal ether lipids.</title>
        <authorList>
            <person name="Villanueva L."/>
            <person name="Von Meijenfeldt F.A.B."/>
            <person name="Westbye A.B."/>
            <person name="Yadav S."/>
            <person name="Hopmans E.C."/>
            <person name="Dutilh B.E."/>
            <person name="Sinninghe Damste J.S."/>
        </authorList>
    </citation>
    <scope>NUCLEOTIDE SEQUENCE [LARGE SCALE GENOMIC DNA]</scope>
    <source>
        <strain evidence="5">NIOZ-UU27</strain>
    </source>
</reference>
<evidence type="ECO:0000256" key="2">
    <source>
        <dbReference type="ARBA" id="ARBA00023125"/>
    </source>
</evidence>
<evidence type="ECO:0000313" key="6">
    <source>
        <dbReference type="Proteomes" id="UP000650524"/>
    </source>
</evidence>
<evidence type="ECO:0000256" key="1">
    <source>
        <dbReference type="ARBA" id="ARBA00008857"/>
    </source>
</evidence>
<dbReference type="PROSITE" id="PS51898">
    <property type="entry name" value="TYR_RECOMBINASE"/>
    <property type="match status" value="1"/>
</dbReference>
<dbReference type="GO" id="GO:0006310">
    <property type="term" value="P:DNA recombination"/>
    <property type="evidence" value="ECO:0007669"/>
    <property type="project" value="UniProtKB-KW"/>
</dbReference>